<evidence type="ECO:0000313" key="6">
    <source>
        <dbReference type="EMBL" id="UXA67294.1"/>
    </source>
</evidence>
<dbReference type="RefSeq" id="WP_260808184.1">
    <property type="nucleotide sequence ID" value="NZ_CP096138.1"/>
</dbReference>
<sequence>MRYRSPTIVALTALVLAACSSTPPPPKAPPPPAARVVPIRPVQQAEAVLASASGSLVSGRVVLVPALQGIRLTGTIGGLRPGGVSGFHVHERGDCSAADASSAGAHFNPSGAPHGRAGSGAHHLGDMDNLRADAEGVVHLDMILSGISLGDGAPTDVVGRSLIVHADADADADDYRSQPSGNAGARLACGVIRVAKWGTPPSQP</sequence>
<dbReference type="GO" id="GO:0005507">
    <property type="term" value="F:copper ion binding"/>
    <property type="evidence" value="ECO:0007669"/>
    <property type="project" value="InterPro"/>
</dbReference>
<keyword evidence="4" id="KW-0732">Signal</keyword>
<comment type="similarity">
    <text evidence="1 2">Belongs to the Cu-Zn superoxide dismutase family.</text>
</comment>
<dbReference type="EMBL" id="CP096142">
    <property type="protein sequence ID" value="UXA67294.1"/>
    <property type="molecule type" value="Genomic_DNA"/>
</dbReference>
<dbReference type="PRINTS" id="PR00068">
    <property type="entry name" value="CUZNDISMTASE"/>
</dbReference>
<dbReference type="EC" id="1.15.1.1" evidence="2"/>
<dbReference type="Proteomes" id="UP001058381">
    <property type="component" value="Chromosome"/>
</dbReference>
<dbReference type="InterPro" id="IPR024134">
    <property type="entry name" value="SOD_Cu/Zn_/chaperone"/>
</dbReference>
<feature type="domain" description="Superoxide dismutase copper/zinc binding" evidence="5">
    <location>
        <begin position="57"/>
        <end position="192"/>
    </location>
</feature>
<dbReference type="PROSITE" id="PS00332">
    <property type="entry name" value="SOD_CU_ZN_2"/>
    <property type="match status" value="1"/>
</dbReference>
<feature type="chain" id="PRO_5040443873" description="Superoxide dismutase [Cu-Zn]" evidence="4">
    <location>
        <begin position="29"/>
        <end position="204"/>
    </location>
</feature>
<feature type="signal peptide" evidence="4">
    <location>
        <begin position="1"/>
        <end position="28"/>
    </location>
</feature>
<dbReference type="PROSITE" id="PS00087">
    <property type="entry name" value="SOD_CU_ZN_1"/>
    <property type="match status" value="1"/>
</dbReference>
<evidence type="ECO:0000256" key="3">
    <source>
        <dbReference type="SAM" id="MobiDB-lite"/>
    </source>
</evidence>
<accession>A0A9Q9J2Z5</accession>
<comment type="cofactor">
    <cofactor evidence="2">
        <name>Zn(2+)</name>
        <dbReference type="ChEBI" id="CHEBI:29105"/>
    </cofactor>
    <text evidence="2">Binds 1 zinc ion per subunit.</text>
</comment>
<evidence type="ECO:0000259" key="5">
    <source>
        <dbReference type="Pfam" id="PF00080"/>
    </source>
</evidence>
<dbReference type="Gene3D" id="2.60.40.200">
    <property type="entry name" value="Superoxide dismutase, copper/zinc binding domain"/>
    <property type="match status" value="1"/>
</dbReference>
<feature type="region of interest" description="Disordered" evidence="3">
    <location>
        <begin position="99"/>
        <end position="124"/>
    </location>
</feature>
<comment type="catalytic activity">
    <reaction evidence="2">
        <text>2 superoxide + 2 H(+) = H2O2 + O2</text>
        <dbReference type="Rhea" id="RHEA:20696"/>
        <dbReference type="ChEBI" id="CHEBI:15378"/>
        <dbReference type="ChEBI" id="CHEBI:15379"/>
        <dbReference type="ChEBI" id="CHEBI:16240"/>
        <dbReference type="ChEBI" id="CHEBI:18421"/>
        <dbReference type="EC" id="1.15.1.1"/>
    </reaction>
</comment>
<comment type="cofactor">
    <cofactor evidence="2">
        <name>Cu cation</name>
        <dbReference type="ChEBI" id="CHEBI:23378"/>
    </cofactor>
    <text evidence="2">Binds 1 copper ion per subunit.</text>
</comment>
<dbReference type="InterPro" id="IPR018152">
    <property type="entry name" value="SOD_Cu/Zn_BS"/>
</dbReference>
<evidence type="ECO:0000256" key="1">
    <source>
        <dbReference type="ARBA" id="ARBA00010457"/>
    </source>
</evidence>
<name>A0A9Q9J2Z5_9XANT</name>
<proteinExistence type="inferred from homology"/>
<dbReference type="PANTHER" id="PTHR10003">
    <property type="entry name" value="SUPEROXIDE DISMUTASE CU-ZN -RELATED"/>
    <property type="match status" value="1"/>
</dbReference>
<keyword evidence="2" id="KW-0862">Zinc</keyword>
<dbReference type="AlphaFoldDB" id="A0A9Q9J2Z5"/>
<keyword evidence="2" id="KW-0186">Copper</keyword>
<keyword evidence="2" id="KW-0479">Metal-binding</keyword>
<organism evidence="6 7">
    <name type="scientific">Xanthomonas prunicola</name>
    <dbReference type="NCBI Taxonomy" id="2053930"/>
    <lineage>
        <taxon>Bacteria</taxon>
        <taxon>Pseudomonadati</taxon>
        <taxon>Pseudomonadota</taxon>
        <taxon>Gammaproteobacteria</taxon>
        <taxon>Lysobacterales</taxon>
        <taxon>Lysobacteraceae</taxon>
        <taxon>Xanthomonas</taxon>
    </lineage>
</organism>
<dbReference type="InterPro" id="IPR036423">
    <property type="entry name" value="SOD-like_Cu/Zn_dom_sf"/>
</dbReference>
<keyword evidence="2" id="KW-0560">Oxidoreductase</keyword>
<dbReference type="GO" id="GO:0004784">
    <property type="term" value="F:superoxide dismutase activity"/>
    <property type="evidence" value="ECO:0007669"/>
    <property type="project" value="UniProtKB-EC"/>
</dbReference>
<evidence type="ECO:0000313" key="7">
    <source>
        <dbReference type="Proteomes" id="UP001058381"/>
    </source>
</evidence>
<dbReference type="SUPFAM" id="SSF49329">
    <property type="entry name" value="Cu,Zn superoxide dismutase-like"/>
    <property type="match status" value="1"/>
</dbReference>
<dbReference type="Pfam" id="PF00080">
    <property type="entry name" value="Sod_Cu"/>
    <property type="match status" value="1"/>
</dbReference>
<evidence type="ECO:0000256" key="4">
    <source>
        <dbReference type="SAM" id="SignalP"/>
    </source>
</evidence>
<dbReference type="PROSITE" id="PS51257">
    <property type="entry name" value="PROKAR_LIPOPROTEIN"/>
    <property type="match status" value="1"/>
</dbReference>
<comment type="function">
    <text evidence="2">Destroys radicals which are normally produced within the cells and which are toxic to biological systems.</text>
</comment>
<gene>
    <name evidence="6" type="ORF">M0D43_10285</name>
</gene>
<protein>
    <recommendedName>
        <fullName evidence="2">Superoxide dismutase [Cu-Zn]</fullName>
        <ecNumber evidence="2">1.15.1.1</ecNumber>
    </recommendedName>
</protein>
<dbReference type="GeneID" id="75151745"/>
<dbReference type="InterPro" id="IPR001424">
    <property type="entry name" value="SOD_Cu_Zn_dom"/>
</dbReference>
<evidence type="ECO:0000256" key="2">
    <source>
        <dbReference type="RuleBase" id="RU000393"/>
    </source>
</evidence>
<reference evidence="6" key="1">
    <citation type="submission" date="2022-04" db="EMBL/GenBank/DDBJ databases">
        <title>Xanthomonas prunicola pv. tritici, a pathogen causing a previously unreported foliar disease of wheat.</title>
        <authorList>
            <person name="Clavijo F."/>
            <person name="Curland R.D."/>
            <person name="Dill-Macky R."/>
            <person name="Pereyra S."/>
            <person name="Roman-Reyna V."/>
            <person name="Siri M.I."/>
        </authorList>
    </citation>
    <scope>NUCLEOTIDE SEQUENCE</scope>
    <source>
        <strain evidence="6">CIX249</strain>
    </source>
</reference>